<keyword evidence="3" id="KW-1185">Reference proteome</keyword>
<feature type="region of interest" description="Disordered" evidence="1">
    <location>
        <begin position="125"/>
        <end position="438"/>
    </location>
</feature>
<feature type="region of interest" description="Disordered" evidence="1">
    <location>
        <begin position="707"/>
        <end position="934"/>
    </location>
</feature>
<reference evidence="2 3" key="1">
    <citation type="journal article" date="2016" name="Mol. Biol. Evol.">
        <title>Comparative Genomics of Early-Diverging Mushroom-Forming Fungi Provides Insights into the Origins of Lignocellulose Decay Capabilities.</title>
        <authorList>
            <person name="Nagy L.G."/>
            <person name="Riley R."/>
            <person name="Tritt A."/>
            <person name="Adam C."/>
            <person name="Daum C."/>
            <person name="Floudas D."/>
            <person name="Sun H."/>
            <person name="Yadav J.S."/>
            <person name="Pangilinan J."/>
            <person name="Larsson K.H."/>
            <person name="Matsuura K."/>
            <person name="Barry K."/>
            <person name="Labutti K."/>
            <person name="Kuo R."/>
            <person name="Ohm R.A."/>
            <person name="Bhattacharya S.S."/>
            <person name="Shirouzu T."/>
            <person name="Yoshinaga Y."/>
            <person name="Martin F.M."/>
            <person name="Grigoriev I.V."/>
            <person name="Hibbett D.S."/>
        </authorList>
    </citation>
    <scope>NUCLEOTIDE SEQUENCE [LARGE SCALE GENOMIC DNA]</scope>
    <source>
        <strain evidence="2 3">CBS 109695</strain>
    </source>
</reference>
<feature type="region of interest" description="Disordered" evidence="1">
    <location>
        <begin position="948"/>
        <end position="1014"/>
    </location>
</feature>
<sequence>MPPRKRMKDIADRLKADNAAKEEKRDKAVAAREARDAERLAKAAPAREAREAERLAKAASAREAREAERLAKAAAAREAREAERLAKDAADKEANEAERLAKEAERLAQKVGDIIVDIQSAASTPVDENCEETMLPRALEGAKNAQAKEQQEKEQKDGEASELKLQKEKEEADAKRLVDPKAPVDNSWGTTPENGAAGVAPPASPTGTAPPKGTTGAARLNARKGNIDDTVEESNGPDDAAGVLEDATGTENARALQEKQLAERSVEGDEAKKKLEDERAAKMQEVIAKEKAQRELTEKQASEKASREEAKKTKEEAEKKRRQSAEAEKEQKEQVVERARDLVEKNKAQEQRETRARLKTEEAAEAAENERKNKEEEEEEADEIEKVKAKELEEQTRRARQEQRDIEAKKRNRILSSIPITTSVSPQPRSPSLESISSLTSAFSSNDDLGTMSSSPNISVQGASQDGDINFWTQGAQEGSLYEGERIKRASPRDEEQLKSVEASQALTDSDAYPMHKRFCFPTENIYFLVEGVLYSVHRYFFERDSSSFVGQGLSKQEPMVLANVSTYDFDLFLSILYPISFGVYPASTVEEWSGILYLADKWSFLSVRMLAIVQIAPIASPIDKIVFGRLYGVNEWLASAYHAVCTRPNTLTLEEGRRLGVDDVIRINAIRQEFCFVRVSDSSSKLSEDDVKSRFGFAVQTEHSDGRKSMKDVADRLKPDRAAEATSKKEEVARAADIQRKKRQQEAADKDLEDKKARAQRETDAKAADIKREKREQEAADKAKLEEEEVAKATENERNKREQQRADKKAQELEDRQREAEVRKLKDEATKASENERKKREQQVADEKATELEDRQCEAEMKLKEEAAKATENERKKREQEAADKKAKELEDRRREAEVKSKEADKAAEIERKQVEQQQHADKKANEEEDWSRLTPDLRYYKKLVKAQKEKANEERAESVKRMKQQLADEAKTAEEGATQQDAGGTSDVLVDGTSSSISIMEPNGMSGISNTSMGTAANKDWSHLTPSQRYWQKLAKFGKEMLDENAAEQAERDARSSRSR</sequence>
<feature type="compositionally biased region" description="Basic and acidic residues" evidence="1">
    <location>
        <begin position="8"/>
        <end position="101"/>
    </location>
</feature>
<evidence type="ECO:0008006" key="4">
    <source>
        <dbReference type="Google" id="ProtNLM"/>
    </source>
</evidence>
<dbReference type="PANTHER" id="PTHR46104">
    <property type="entry name" value="GENE 9195-RELATED-RELATED"/>
    <property type="match status" value="1"/>
</dbReference>
<feature type="compositionally biased region" description="Low complexity" evidence="1">
    <location>
        <begin position="195"/>
        <end position="218"/>
    </location>
</feature>
<feature type="compositionally biased region" description="Basic and acidic residues" evidence="1">
    <location>
        <begin position="256"/>
        <end position="375"/>
    </location>
</feature>
<dbReference type="PANTHER" id="PTHR46104:SF1">
    <property type="entry name" value="GENE 9195-RELATED"/>
    <property type="match status" value="1"/>
</dbReference>
<feature type="compositionally biased region" description="Basic and acidic residues" evidence="1">
    <location>
        <begin position="707"/>
        <end position="927"/>
    </location>
</feature>
<evidence type="ECO:0000313" key="3">
    <source>
        <dbReference type="Proteomes" id="UP000076532"/>
    </source>
</evidence>
<dbReference type="Proteomes" id="UP000076532">
    <property type="component" value="Unassembled WGS sequence"/>
</dbReference>
<feature type="compositionally biased region" description="Basic and acidic residues" evidence="1">
    <location>
        <begin position="384"/>
        <end position="409"/>
    </location>
</feature>
<gene>
    <name evidence="2" type="ORF">FIBSPDRAFT_1055082</name>
</gene>
<evidence type="ECO:0000313" key="2">
    <source>
        <dbReference type="EMBL" id="KZP03804.1"/>
    </source>
</evidence>
<evidence type="ECO:0000256" key="1">
    <source>
        <dbReference type="SAM" id="MobiDB-lite"/>
    </source>
</evidence>
<feature type="compositionally biased region" description="Polar residues" evidence="1">
    <location>
        <begin position="447"/>
        <end position="464"/>
    </location>
</feature>
<feature type="region of interest" description="Disordered" evidence="1">
    <location>
        <begin position="1"/>
        <end position="101"/>
    </location>
</feature>
<name>A0A167UCC7_9AGAM</name>
<dbReference type="EMBL" id="KV418001">
    <property type="protein sequence ID" value="KZP03804.1"/>
    <property type="molecule type" value="Genomic_DNA"/>
</dbReference>
<dbReference type="AlphaFoldDB" id="A0A167UCC7"/>
<accession>A0A167UCC7</accession>
<feature type="compositionally biased region" description="Basic and acidic residues" evidence="1">
    <location>
        <begin position="948"/>
        <end position="976"/>
    </location>
</feature>
<proteinExistence type="predicted"/>
<feature type="region of interest" description="Disordered" evidence="1">
    <location>
        <begin position="447"/>
        <end position="466"/>
    </location>
</feature>
<protein>
    <recommendedName>
        <fullName evidence="4">BTB domain-containing protein</fullName>
    </recommendedName>
</protein>
<feature type="compositionally biased region" description="Basic and acidic residues" evidence="1">
    <location>
        <begin position="149"/>
        <end position="179"/>
    </location>
</feature>
<feature type="compositionally biased region" description="Polar residues" evidence="1">
    <location>
        <begin position="414"/>
        <end position="427"/>
    </location>
</feature>
<organism evidence="2 3">
    <name type="scientific">Athelia psychrophila</name>
    <dbReference type="NCBI Taxonomy" id="1759441"/>
    <lineage>
        <taxon>Eukaryota</taxon>
        <taxon>Fungi</taxon>
        <taxon>Dikarya</taxon>
        <taxon>Basidiomycota</taxon>
        <taxon>Agaricomycotina</taxon>
        <taxon>Agaricomycetes</taxon>
        <taxon>Agaricomycetidae</taxon>
        <taxon>Atheliales</taxon>
        <taxon>Atheliaceae</taxon>
        <taxon>Athelia</taxon>
    </lineage>
</organism>